<comment type="subunit">
    <text evidence="1">Forms a complex composed of PxpA, PxpB and PxpC.</text>
</comment>
<accession>A0A919YUX4</accession>
<keyword evidence="3" id="KW-1185">Reference proteome</keyword>
<dbReference type="EMBL" id="BOSE01000011">
    <property type="protein sequence ID" value="GIP18961.1"/>
    <property type="molecule type" value="Genomic_DNA"/>
</dbReference>
<dbReference type="HAMAP" id="MF_00691">
    <property type="entry name" value="PxpA"/>
    <property type="match status" value="1"/>
</dbReference>
<dbReference type="NCBIfam" id="NF003814">
    <property type="entry name" value="PRK05406.1-3"/>
    <property type="match status" value="1"/>
</dbReference>
<dbReference type="EC" id="3.5.2.9" evidence="1"/>
<dbReference type="AlphaFoldDB" id="A0A919YUX4"/>
<proteinExistence type="inferred from homology"/>
<dbReference type="SUPFAM" id="SSF88713">
    <property type="entry name" value="Glycoside hydrolase/deacetylase"/>
    <property type="match status" value="1"/>
</dbReference>
<sequence>MYRVDLNCDMGESFGIYSFGQDEELMKYITSANIACGFHAGDPLTMRKTVKLALNYNVAIGAHPSLPDKHGFGRRKMDISAEEIYGLVLYQVGALQAFAVAEGSKLQHVKPHGALYHMANESTAIAEAIAEAAFRIDPDIYLVGQSNSKLVKAGARAGLRTLNEVFADRNYEKDGTLTPRSHEQAMIVQSKYSSERMIRMVKEHKVESRTGEDIQMRADTICVHGDSPDALQHVIQLSEALGGAGIKISHPSTFEVEV</sequence>
<keyword evidence="1" id="KW-0547">Nucleotide-binding</keyword>
<comment type="catalytic activity">
    <reaction evidence="1">
        <text>5-oxo-L-proline + ATP + 2 H2O = L-glutamate + ADP + phosphate + H(+)</text>
        <dbReference type="Rhea" id="RHEA:10348"/>
        <dbReference type="ChEBI" id="CHEBI:15377"/>
        <dbReference type="ChEBI" id="CHEBI:15378"/>
        <dbReference type="ChEBI" id="CHEBI:29985"/>
        <dbReference type="ChEBI" id="CHEBI:30616"/>
        <dbReference type="ChEBI" id="CHEBI:43474"/>
        <dbReference type="ChEBI" id="CHEBI:58402"/>
        <dbReference type="ChEBI" id="CHEBI:456216"/>
        <dbReference type="EC" id="3.5.2.9"/>
    </reaction>
</comment>
<dbReference type="GO" id="GO:0005975">
    <property type="term" value="P:carbohydrate metabolic process"/>
    <property type="evidence" value="ECO:0007669"/>
    <property type="project" value="InterPro"/>
</dbReference>
<dbReference type="NCBIfam" id="NF003816">
    <property type="entry name" value="PRK05406.1-5"/>
    <property type="match status" value="1"/>
</dbReference>
<evidence type="ECO:0000256" key="1">
    <source>
        <dbReference type="HAMAP-Rule" id="MF_00691"/>
    </source>
</evidence>
<evidence type="ECO:0000313" key="2">
    <source>
        <dbReference type="EMBL" id="GIP18961.1"/>
    </source>
</evidence>
<reference evidence="2" key="1">
    <citation type="submission" date="2021-03" db="EMBL/GenBank/DDBJ databases">
        <title>Antimicrobial resistance genes in bacteria isolated from Japanese honey, and their potential for conferring macrolide and lincosamide resistance in the American foulbrood pathogen Paenibacillus larvae.</title>
        <authorList>
            <person name="Okamoto M."/>
            <person name="Kumagai M."/>
            <person name="Kanamori H."/>
            <person name="Takamatsu D."/>
        </authorList>
    </citation>
    <scope>NUCLEOTIDE SEQUENCE</scope>
    <source>
        <strain evidence="2">J40TS1</strain>
    </source>
</reference>
<comment type="caution">
    <text evidence="2">The sequence shown here is derived from an EMBL/GenBank/DDBJ whole genome shotgun (WGS) entry which is preliminary data.</text>
</comment>
<keyword evidence="1" id="KW-0067">ATP-binding</keyword>
<dbReference type="CDD" id="cd10787">
    <property type="entry name" value="LamB_YcsF_like"/>
    <property type="match status" value="1"/>
</dbReference>
<gene>
    <name evidence="2" type="primary">ycsF</name>
    <name evidence="1" type="synonym">pxpA</name>
    <name evidence="2" type="ORF">J40TS1_46030</name>
</gene>
<comment type="function">
    <text evidence="1">Catalyzes the cleavage of 5-oxoproline to form L-glutamate coupled to the hydrolysis of ATP to ADP and inorganic phosphate.</text>
</comment>
<comment type="similarity">
    <text evidence="1">Belongs to the LamB/PxpA family.</text>
</comment>
<dbReference type="PANTHER" id="PTHR30292">
    <property type="entry name" value="UNCHARACTERIZED PROTEIN YBGL-RELATED"/>
    <property type="match status" value="1"/>
</dbReference>
<dbReference type="PANTHER" id="PTHR30292:SF0">
    <property type="entry name" value="5-OXOPROLINASE SUBUNIT A"/>
    <property type="match status" value="1"/>
</dbReference>
<dbReference type="Pfam" id="PF03746">
    <property type="entry name" value="LamB_YcsF"/>
    <property type="match status" value="1"/>
</dbReference>
<organism evidence="2 3">
    <name type="scientific">Paenibacillus montaniterrae</name>
    <dbReference type="NCBI Taxonomy" id="429341"/>
    <lineage>
        <taxon>Bacteria</taxon>
        <taxon>Bacillati</taxon>
        <taxon>Bacillota</taxon>
        <taxon>Bacilli</taxon>
        <taxon>Bacillales</taxon>
        <taxon>Paenibacillaceae</taxon>
        <taxon>Paenibacillus</taxon>
    </lineage>
</organism>
<dbReference type="RefSeq" id="WP_213519616.1">
    <property type="nucleotide sequence ID" value="NZ_BOSE01000011.1"/>
</dbReference>
<dbReference type="InterPro" id="IPR011330">
    <property type="entry name" value="Glyco_hydro/deAcase_b/a-brl"/>
</dbReference>
<dbReference type="Proteomes" id="UP000683139">
    <property type="component" value="Unassembled WGS sequence"/>
</dbReference>
<dbReference type="InterPro" id="IPR005501">
    <property type="entry name" value="LamB/YcsF/PxpA-like"/>
</dbReference>
<keyword evidence="1" id="KW-0378">Hydrolase</keyword>
<protein>
    <recommendedName>
        <fullName evidence="1">5-oxoprolinase subunit A</fullName>
        <shortName evidence="1">5-OPase subunit A</shortName>
        <ecNumber evidence="1">3.5.2.9</ecNumber>
    </recommendedName>
    <alternativeName>
        <fullName evidence="1">5-oxoprolinase (ATP-hydrolyzing) subunit A</fullName>
    </alternativeName>
</protein>
<dbReference type="GO" id="GO:0005524">
    <property type="term" value="F:ATP binding"/>
    <property type="evidence" value="ECO:0007669"/>
    <property type="project" value="UniProtKB-UniRule"/>
</dbReference>
<evidence type="ECO:0000313" key="3">
    <source>
        <dbReference type="Proteomes" id="UP000683139"/>
    </source>
</evidence>
<dbReference type="GO" id="GO:0017168">
    <property type="term" value="F:5-oxoprolinase (ATP-hydrolyzing) activity"/>
    <property type="evidence" value="ECO:0007669"/>
    <property type="project" value="UniProtKB-UniRule"/>
</dbReference>
<dbReference type="Gene3D" id="3.20.20.370">
    <property type="entry name" value="Glycoside hydrolase/deacetylase"/>
    <property type="match status" value="1"/>
</dbReference>
<name>A0A919YUX4_9BACL</name>